<dbReference type="InterPro" id="IPR011856">
    <property type="entry name" value="tRNA_endonuc-like_dom_sf"/>
</dbReference>
<reference evidence="5 6" key="1">
    <citation type="journal article" date="2016" name="Nat. Commun.">
        <title>Thousands of microbial genomes shed light on interconnected biogeochemical processes in an aquifer system.</title>
        <authorList>
            <person name="Anantharaman K."/>
            <person name="Brown C.T."/>
            <person name="Hug L.A."/>
            <person name="Sharon I."/>
            <person name="Castelle C.J."/>
            <person name="Probst A.J."/>
            <person name="Thomas B.C."/>
            <person name="Singh A."/>
            <person name="Wilkins M.J."/>
            <person name="Karaoz U."/>
            <person name="Brodie E.L."/>
            <person name="Williams K.H."/>
            <person name="Hubbard S.S."/>
            <person name="Banfield J.F."/>
        </authorList>
    </citation>
    <scope>NUCLEOTIDE SEQUENCE [LARGE SCALE GENOMIC DNA]</scope>
</reference>
<evidence type="ECO:0000256" key="3">
    <source>
        <dbReference type="PROSITE-ProRule" id="PRU00492"/>
    </source>
</evidence>
<keyword evidence="1 3" id="KW-0547">Nucleotide-binding</keyword>
<accession>A0A1G2CQX2</accession>
<dbReference type="Pfam" id="PF03477">
    <property type="entry name" value="ATP-cone"/>
    <property type="match status" value="1"/>
</dbReference>
<dbReference type="Gene3D" id="3.40.1350.10">
    <property type="match status" value="1"/>
</dbReference>
<evidence type="ECO:0000313" key="6">
    <source>
        <dbReference type="Proteomes" id="UP000178599"/>
    </source>
</evidence>
<sequence>MKKISIIKSNGAKDFFSPEKVANSLIRAGAGQDEAEKISQEVEKKIKNGDTTADIYRQAFFLLRRYGKPLAVRFSLKHAIMDLGPSGYPFEQLIGRILEKEGYKTSFPNVIFGKCVGHEVDVIAENSKEKIMIEAKFHNQPGFRTDVKVALYVRARFEDLIAVPKNNFSSCWLITNTKFSEDALKYARCAGVNAVGWGYPKEKGLENMIDASNLYPITAMPSLSRNEKRLLLDNNIVVCTDIKNIEKLVSIGIKKEKAEVCLKEALEITKANS</sequence>
<protein>
    <recommendedName>
        <fullName evidence="4">ATP-cone domain-containing protein</fullName>
    </recommendedName>
</protein>
<evidence type="ECO:0000313" key="5">
    <source>
        <dbReference type="EMBL" id="OGZ03140.1"/>
    </source>
</evidence>
<dbReference type="InterPro" id="IPR007560">
    <property type="entry name" value="Restrct_endonuc_IV_Mrr"/>
</dbReference>
<name>A0A1G2CQX2_9BACT</name>
<proteinExistence type="predicted"/>
<keyword evidence="2 3" id="KW-0067">ATP-binding</keyword>
<dbReference type="EMBL" id="MHLE01000009">
    <property type="protein sequence ID" value="OGZ03140.1"/>
    <property type="molecule type" value="Genomic_DNA"/>
</dbReference>
<dbReference type="GO" id="GO:0009307">
    <property type="term" value="P:DNA restriction-modification system"/>
    <property type="evidence" value="ECO:0007669"/>
    <property type="project" value="InterPro"/>
</dbReference>
<dbReference type="InterPro" id="IPR011335">
    <property type="entry name" value="Restrct_endonuc-II-like"/>
</dbReference>
<dbReference type="Pfam" id="PF04471">
    <property type="entry name" value="Mrr_cat"/>
    <property type="match status" value="1"/>
</dbReference>
<gene>
    <name evidence="5" type="ORF">A2390_02535</name>
</gene>
<dbReference type="AlphaFoldDB" id="A0A1G2CQX2"/>
<dbReference type="GO" id="GO:0004519">
    <property type="term" value="F:endonuclease activity"/>
    <property type="evidence" value="ECO:0007669"/>
    <property type="project" value="InterPro"/>
</dbReference>
<evidence type="ECO:0000259" key="4">
    <source>
        <dbReference type="PROSITE" id="PS51161"/>
    </source>
</evidence>
<comment type="caution">
    <text evidence="5">The sequence shown here is derived from an EMBL/GenBank/DDBJ whole genome shotgun (WGS) entry which is preliminary data.</text>
</comment>
<dbReference type="SUPFAM" id="SSF52980">
    <property type="entry name" value="Restriction endonuclease-like"/>
    <property type="match status" value="1"/>
</dbReference>
<dbReference type="InterPro" id="IPR005144">
    <property type="entry name" value="ATP-cone_dom"/>
</dbReference>
<dbReference type="GO" id="GO:0005524">
    <property type="term" value="F:ATP binding"/>
    <property type="evidence" value="ECO:0007669"/>
    <property type="project" value="UniProtKB-UniRule"/>
</dbReference>
<feature type="domain" description="ATP-cone" evidence="4">
    <location>
        <begin position="4"/>
        <end position="85"/>
    </location>
</feature>
<dbReference type="Proteomes" id="UP000178599">
    <property type="component" value="Unassembled WGS sequence"/>
</dbReference>
<dbReference type="GO" id="GO:0003677">
    <property type="term" value="F:DNA binding"/>
    <property type="evidence" value="ECO:0007669"/>
    <property type="project" value="InterPro"/>
</dbReference>
<dbReference type="PROSITE" id="PS51161">
    <property type="entry name" value="ATP_CONE"/>
    <property type="match status" value="1"/>
</dbReference>
<evidence type="ECO:0000256" key="1">
    <source>
        <dbReference type="ARBA" id="ARBA00022741"/>
    </source>
</evidence>
<evidence type="ECO:0000256" key="2">
    <source>
        <dbReference type="ARBA" id="ARBA00022840"/>
    </source>
</evidence>
<organism evidence="5 6">
    <name type="scientific">Candidatus Liptonbacteria bacterium RIFOXYB1_FULL_36_10</name>
    <dbReference type="NCBI Taxonomy" id="1798654"/>
    <lineage>
        <taxon>Bacteria</taxon>
        <taxon>Candidatus Liptoniibacteriota</taxon>
    </lineage>
</organism>